<dbReference type="EC" id="2.3.1.-" evidence="2"/>
<reference evidence="2" key="1">
    <citation type="submission" date="2024-05" db="EMBL/GenBank/DDBJ databases">
        <authorList>
            <person name="Yu L."/>
        </authorList>
    </citation>
    <scope>NUCLEOTIDE SEQUENCE</scope>
    <source>
        <strain evidence="2">G08B096</strain>
    </source>
</reference>
<dbReference type="SUPFAM" id="SSF55729">
    <property type="entry name" value="Acyl-CoA N-acyltransferases (Nat)"/>
    <property type="match status" value="2"/>
</dbReference>
<evidence type="ECO:0000259" key="1">
    <source>
        <dbReference type="PROSITE" id="PS51186"/>
    </source>
</evidence>
<dbReference type="EMBL" id="CP158374">
    <property type="protein sequence ID" value="XBX83634.1"/>
    <property type="molecule type" value="Genomic_DNA"/>
</dbReference>
<dbReference type="InterPro" id="IPR000182">
    <property type="entry name" value="GNAT_dom"/>
</dbReference>
<dbReference type="RefSeq" id="WP_350349635.1">
    <property type="nucleotide sequence ID" value="NZ_CP158374.1"/>
</dbReference>
<gene>
    <name evidence="2" type="ORF">ABIQ69_06945</name>
</gene>
<keyword evidence="2" id="KW-0012">Acyltransferase</keyword>
<accession>A0AAU7WBD5</accession>
<protein>
    <submittedName>
        <fullName evidence="2">GNAT family N-acetyltransferase</fullName>
        <ecNumber evidence="2">2.3.1.-</ecNumber>
    </submittedName>
</protein>
<dbReference type="Pfam" id="PF00583">
    <property type="entry name" value="Acetyltransf_1"/>
    <property type="match status" value="1"/>
</dbReference>
<proteinExistence type="predicted"/>
<dbReference type="AlphaFoldDB" id="A0AAU7WBD5"/>
<dbReference type="InterPro" id="IPR016181">
    <property type="entry name" value="Acyl_CoA_acyltransferase"/>
</dbReference>
<feature type="domain" description="N-acetyltransferase" evidence="1">
    <location>
        <begin position="20"/>
        <end position="198"/>
    </location>
</feature>
<dbReference type="PROSITE" id="PS51186">
    <property type="entry name" value="GNAT"/>
    <property type="match status" value="1"/>
</dbReference>
<organism evidence="2">
    <name type="scientific">Agromyces sp. G08B096</name>
    <dbReference type="NCBI Taxonomy" id="3156399"/>
    <lineage>
        <taxon>Bacteria</taxon>
        <taxon>Bacillati</taxon>
        <taxon>Actinomycetota</taxon>
        <taxon>Actinomycetes</taxon>
        <taxon>Micrococcales</taxon>
        <taxon>Microbacteriaceae</taxon>
        <taxon>Agromyces</taxon>
    </lineage>
</organism>
<dbReference type="GO" id="GO:0016747">
    <property type="term" value="F:acyltransferase activity, transferring groups other than amino-acyl groups"/>
    <property type="evidence" value="ECO:0007669"/>
    <property type="project" value="InterPro"/>
</dbReference>
<dbReference type="Gene3D" id="3.40.630.30">
    <property type="match status" value="1"/>
</dbReference>
<evidence type="ECO:0000313" key="2">
    <source>
        <dbReference type="EMBL" id="XBX83634.1"/>
    </source>
</evidence>
<keyword evidence="2" id="KW-0808">Transferase</keyword>
<sequence>MDGVIRPIPVPERLGTPESAEFEAFAALAEALEVEVYGDAELSYGADELLVFYGDQRYTARRAFGAWEGDHLVGVASVFWELDPGATVAFSATLGVRRDRRREGIGRSLLAALEAALRAEGRTALALLADHRIEPGPPAVAASAGRLRAPQGEASIPADDPAARFAIAHGYVLGQLDRVSAMPVSGRAAEFRERLARQEASSPGYRLRTWLDRTPDDLIDALARARERMSVDAPSGGISFEPEQWDAERIRAAEAEQRAAGRTAVITAAVDAAGDVAGYTQLTLAPRKAVAYQDDTLVLAAHRGHGLGLRMKLANLLALIDADPSRVRVVTWNADENAHMLAINLALGFEPIAIESAWQRTLSGPRDAS</sequence>
<name>A0AAU7WBD5_9MICO</name>